<comment type="caution">
    <text evidence="2">The sequence shown here is derived from an EMBL/GenBank/DDBJ whole genome shotgun (WGS) entry which is preliminary data.</text>
</comment>
<evidence type="ECO:0000259" key="1">
    <source>
        <dbReference type="PROSITE" id="PS50042"/>
    </source>
</evidence>
<gene>
    <name evidence="2" type="ORF">BSTOLATCC_MIC43084</name>
</gene>
<evidence type="ECO:0000313" key="3">
    <source>
        <dbReference type="Proteomes" id="UP001162131"/>
    </source>
</evidence>
<name>A0AAU9JIJ7_9CILI</name>
<organism evidence="2 3">
    <name type="scientific">Blepharisma stoltei</name>
    <dbReference type="NCBI Taxonomy" id="1481888"/>
    <lineage>
        <taxon>Eukaryota</taxon>
        <taxon>Sar</taxon>
        <taxon>Alveolata</taxon>
        <taxon>Ciliophora</taxon>
        <taxon>Postciliodesmatophora</taxon>
        <taxon>Heterotrichea</taxon>
        <taxon>Heterotrichida</taxon>
        <taxon>Blepharismidae</taxon>
        <taxon>Blepharisma</taxon>
    </lineage>
</organism>
<dbReference type="EMBL" id="CAJZBQ010000042">
    <property type="protein sequence ID" value="CAG9327087.1"/>
    <property type="molecule type" value="Genomic_DNA"/>
</dbReference>
<dbReference type="PROSITE" id="PS50042">
    <property type="entry name" value="CNMP_BINDING_3"/>
    <property type="match status" value="2"/>
</dbReference>
<keyword evidence="3" id="KW-1185">Reference proteome</keyword>
<dbReference type="InterPro" id="IPR000595">
    <property type="entry name" value="cNMP-bd_dom"/>
</dbReference>
<proteinExistence type="predicted"/>
<sequence length="370" mass="42441">MDPVRDPYLDNMIELINKSSKTSEEIDKIDGFLYNLKPFQRLIEHLAINIRQQVIGCLQVKECKEGERLFTKGDPSDCLYIVMRGSLQMYNHSSKEKNDMIPENVLGKGKILGERGILRNGPRSLTAVAKEHSYVLTLDEKYFKLYLSNEMYNTLETKKKIIDKFIPGLSKYPGTQKERLAYTLEIEDYDRGTILAKQGALTEKMLVILEGECVMTFKEGNIKRMVARLEKGSIVGEETALFDRPSSFTVTVTSNTLMAGKIKNTDLQTIYPNKVVQMMRNYYSERNLTRKKLADFTHPCLGTTDLILSPKNFPLASPKAKEHMTMIMKRVPSFAKENLSEKLMNFSYKGKLEKLRDTANKRISRFLAKE</sequence>
<evidence type="ECO:0000313" key="2">
    <source>
        <dbReference type="EMBL" id="CAG9327087.1"/>
    </source>
</evidence>
<feature type="domain" description="Cyclic nucleotide-binding" evidence="1">
    <location>
        <begin position="42"/>
        <end position="147"/>
    </location>
</feature>
<dbReference type="SMART" id="SM00100">
    <property type="entry name" value="cNMP"/>
    <property type="match status" value="2"/>
</dbReference>
<accession>A0AAU9JIJ7</accession>
<dbReference type="Proteomes" id="UP001162131">
    <property type="component" value="Unassembled WGS sequence"/>
</dbReference>
<dbReference type="InterPro" id="IPR014710">
    <property type="entry name" value="RmlC-like_jellyroll"/>
</dbReference>
<reference evidence="2" key="1">
    <citation type="submission" date="2021-09" db="EMBL/GenBank/DDBJ databases">
        <authorList>
            <consortium name="AG Swart"/>
            <person name="Singh M."/>
            <person name="Singh A."/>
            <person name="Seah K."/>
            <person name="Emmerich C."/>
        </authorList>
    </citation>
    <scope>NUCLEOTIDE SEQUENCE</scope>
    <source>
        <strain evidence="2">ATCC30299</strain>
    </source>
</reference>
<dbReference type="InterPro" id="IPR018490">
    <property type="entry name" value="cNMP-bd_dom_sf"/>
</dbReference>
<dbReference type="CDD" id="cd00038">
    <property type="entry name" value="CAP_ED"/>
    <property type="match status" value="2"/>
</dbReference>
<feature type="domain" description="Cyclic nucleotide-binding" evidence="1">
    <location>
        <begin position="168"/>
        <end position="255"/>
    </location>
</feature>
<dbReference type="Gene3D" id="2.60.120.10">
    <property type="entry name" value="Jelly Rolls"/>
    <property type="match status" value="2"/>
</dbReference>
<dbReference type="AlphaFoldDB" id="A0AAU9JIJ7"/>
<dbReference type="SUPFAM" id="SSF51206">
    <property type="entry name" value="cAMP-binding domain-like"/>
    <property type="match status" value="2"/>
</dbReference>
<dbReference type="Pfam" id="PF00027">
    <property type="entry name" value="cNMP_binding"/>
    <property type="match status" value="2"/>
</dbReference>
<dbReference type="PANTHER" id="PTHR23011:SF28">
    <property type="entry name" value="CYCLIC NUCLEOTIDE-BINDING DOMAIN CONTAINING PROTEIN"/>
    <property type="match status" value="1"/>
</dbReference>
<dbReference type="PANTHER" id="PTHR23011">
    <property type="entry name" value="CYCLIC NUCLEOTIDE-BINDING DOMAIN CONTAINING PROTEIN"/>
    <property type="match status" value="1"/>
</dbReference>
<protein>
    <recommendedName>
        <fullName evidence="1">Cyclic nucleotide-binding domain-containing protein</fullName>
    </recommendedName>
</protein>